<evidence type="ECO:0000256" key="7">
    <source>
        <dbReference type="SAM" id="MobiDB-lite"/>
    </source>
</evidence>
<feature type="region of interest" description="Disordered" evidence="7">
    <location>
        <begin position="1"/>
        <end position="42"/>
    </location>
</feature>
<dbReference type="OrthoDB" id="1911748at2759"/>
<evidence type="ECO:0000313" key="9">
    <source>
        <dbReference type="EMBL" id="KAH6661106.1"/>
    </source>
</evidence>
<dbReference type="InterPro" id="IPR043323">
    <property type="entry name" value="PIN4"/>
</dbReference>
<dbReference type="AlphaFoldDB" id="A0A9P8UYW2"/>
<evidence type="ECO:0000256" key="4">
    <source>
        <dbReference type="ARBA" id="ARBA00023235"/>
    </source>
</evidence>
<dbReference type="PANTHER" id="PTHR45995">
    <property type="match status" value="1"/>
</dbReference>
<protein>
    <recommendedName>
        <fullName evidence="6">Peptidyl-prolyl cis-trans isomerase</fullName>
        <ecNumber evidence="6">5.2.1.8</ecNumber>
    </recommendedName>
</protein>
<evidence type="ECO:0000256" key="6">
    <source>
        <dbReference type="RuleBase" id="RU363014"/>
    </source>
</evidence>
<sequence>MAGGKKGKNEGKSQAKGDSAKPAKGGKGKGNQDTKEPVKNKSAQQILVRNILCDKFSRREEALAELRQGESWKAVCDKYAIEKVNSGGLIGWKKKGDVEAEFATVAFSMPSIVEHHDLQSYPYGDCKTSFGYHIIRVDEKK</sequence>
<comment type="catalytic activity">
    <reaction evidence="1 6">
        <text>[protein]-peptidylproline (omega=180) = [protein]-peptidylproline (omega=0)</text>
        <dbReference type="Rhea" id="RHEA:16237"/>
        <dbReference type="Rhea" id="RHEA-COMP:10747"/>
        <dbReference type="Rhea" id="RHEA-COMP:10748"/>
        <dbReference type="ChEBI" id="CHEBI:83833"/>
        <dbReference type="ChEBI" id="CHEBI:83834"/>
        <dbReference type="EC" id="5.2.1.8"/>
    </reaction>
</comment>
<comment type="similarity">
    <text evidence="2">Belongs to the PpiC/parvulin rotamase family. PIN4 subfamily.</text>
</comment>
<dbReference type="GO" id="GO:0003677">
    <property type="term" value="F:DNA binding"/>
    <property type="evidence" value="ECO:0007669"/>
    <property type="project" value="InterPro"/>
</dbReference>
<dbReference type="PROSITE" id="PS50198">
    <property type="entry name" value="PPIC_PPIASE_2"/>
    <property type="match status" value="1"/>
</dbReference>
<evidence type="ECO:0000313" key="10">
    <source>
        <dbReference type="Proteomes" id="UP000758603"/>
    </source>
</evidence>
<evidence type="ECO:0000259" key="8">
    <source>
        <dbReference type="PROSITE" id="PS50198"/>
    </source>
</evidence>
<evidence type="ECO:0000256" key="5">
    <source>
        <dbReference type="PROSITE-ProRule" id="PRU00278"/>
    </source>
</evidence>
<evidence type="ECO:0000256" key="1">
    <source>
        <dbReference type="ARBA" id="ARBA00000971"/>
    </source>
</evidence>
<keyword evidence="4 5" id="KW-0413">Isomerase</keyword>
<comment type="caution">
    <text evidence="9">The sequence shown here is derived from an EMBL/GenBank/DDBJ whole genome shotgun (WGS) entry which is preliminary data.</text>
</comment>
<name>A0A9P8UYW2_9PEZI</name>
<organism evidence="9 10">
    <name type="scientific">Truncatella angustata</name>
    <dbReference type="NCBI Taxonomy" id="152316"/>
    <lineage>
        <taxon>Eukaryota</taxon>
        <taxon>Fungi</taxon>
        <taxon>Dikarya</taxon>
        <taxon>Ascomycota</taxon>
        <taxon>Pezizomycotina</taxon>
        <taxon>Sordariomycetes</taxon>
        <taxon>Xylariomycetidae</taxon>
        <taxon>Amphisphaeriales</taxon>
        <taxon>Sporocadaceae</taxon>
        <taxon>Truncatella</taxon>
    </lineage>
</organism>
<feature type="domain" description="PpiC" evidence="8">
    <location>
        <begin position="43"/>
        <end position="139"/>
    </location>
</feature>
<dbReference type="GeneID" id="70135417"/>
<dbReference type="SUPFAM" id="SSF54534">
    <property type="entry name" value="FKBP-like"/>
    <property type="match status" value="1"/>
</dbReference>
<feature type="compositionally biased region" description="Basic and acidic residues" evidence="7">
    <location>
        <begin position="7"/>
        <end position="21"/>
    </location>
</feature>
<keyword evidence="3 5" id="KW-0697">Rotamase</keyword>
<dbReference type="InterPro" id="IPR000297">
    <property type="entry name" value="PPIase_PpiC"/>
</dbReference>
<dbReference type="GO" id="GO:0006364">
    <property type="term" value="P:rRNA processing"/>
    <property type="evidence" value="ECO:0007669"/>
    <property type="project" value="InterPro"/>
</dbReference>
<dbReference type="GO" id="GO:0003755">
    <property type="term" value="F:peptidyl-prolyl cis-trans isomerase activity"/>
    <property type="evidence" value="ECO:0007669"/>
    <property type="project" value="UniProtKB-UniRule"/>
</dbReference>
<dbReference type="Pfam" id="PF00639">
    <property type="entry name" value="Rotamase"/>
    <property type="match status" value="1"/>
</dbReference>
<reference evidence="9" key="1">
    <citation type="journal article" date="2021" name="Nat. Commun.">
        <title>Genetic determinants of endophytism in the Arabidopsis root mycobiome.</title>
        <authorList>
            <person name="Mesny F."/>
            <person name="Miyauchi S."/>
            <person name="Thiergart T."/>
            <person name="Pickel B."/>
            <person name="Atanasova L."/>
            <person name="Karlsson M."/>
            <person name="Huettel B."/>
            <person name="Barry K.W."/>
            <person name="Haridas S."/>
            <person name="Chen C."/>
            <person name="Bauer D."/>
            <person name="Andreopoulos W."/>
            <person name="Pangilinan J."/>
            <person name="LaButti K."/>
            <person name="Riley R."/>
            <person name="Lipzen A."/>
            <person name="Clum A."/>
            <person name="Drula E."/>
            <person name="Henrissat B."/>
            <person name="Kohler A."/>
            <person name="Grigoriev I.V."/>
            <person name="Martin F.M."/>
            <person name="Hacquard S."/>
        </authorList>
    </citation>
    <scope>NUCLEOTIDE SEQUENCE</scope>
    <source>
        <strain evidence="9">MPI-SDFR-AT-0073</strain>
    </source>
</reference>
<dbReference type="InterPro" id="IPR046357">
    <property type="entry name" value="PPIase_dom_sf"/>
</dbReference>
<dbReference type="RefSeq" id="XP_045965237.1">
    <property type="nucleotide sequence ID" value="XM_046106526.1"/>
</dbReference>
<proteinExistence type="inferred from homology"/>
<dbReference type="Proteomes" id="UP000758603">
    <property type="component" value="Unassembled WGS sequence"/>
</dbReference>
<dbReference type="EC" id="5.2.1.8" evidence="6"/>
<dbReference type="Gene3D" id="3.10.50.40">
    <property type="match status" value="1"/>
</dbReference>
<feature type="compositionally biased region" description="Basic and acidic residues" evidence="7">
    <location>
        <begin position="30"/>
        <end position="39"/>
    </location>
</feature>
<evidence type="ECO:0000256" key="3">
    <source>
        <dbReference type="ARBA" id="ARBA00023110"/>
    </source>
</evidence>
<evidence type="ECO:0000256" key="2">
    <source>
        <dbReference type="ARBA" id="ARBA00010242"/>
    </source>
</evidence>
<dbReference type="EMBL" id="JAGPXC010000001">
    <property type="protein sequence ID" value="KAH6661106.1"/>
    <property type="molecule type" value="Genomic_DNA"/>
</dbReference>
<gene>
    <name evidence="9" type="ORF">BKA67DRAFT_654246</name>
</gene>
<keyword evidence="10" id="KW-1185">Reference proteome</keyword>
<accession>A0A9P8UYW2</accession>